<dbReference type="CDD" id="cd02440">
    <property type="entry name" value="AdoMet_MTases"/>
    <property type="match status" value="1"/>
</dbReference>
<reference evidence="2 3" key="1">
    <citation type="submission" date="2014-12" db="EMBL/GenBank/DDBJ databases">
        <title>Genome sequence of Flavobacterium anhuiense RCM74.</title>
        <authorList>
            <person name="Kim J.F."/>
            <person name="Song J.Y."/>
            <person name="Kwak M.-J."/>
            <person name="Lee S.-W."/>
        </authorList>
    </citation>
    <scope>NUCLEOTIDE SEQUENCE [LARGE SCALE GENOMIC DNA]</scope>
    <source>
        <strain evidence="2 3">RCM74</strain>
    </source>
</reference>
<sequence length="238" mass="28106">MDSNIEKTINDSFINIKQDKILISFYLIRKSLLEAVTELKPKLHGKILDLACGLMPYKDFLKNDLIEEYIGVDLEPTEYHHVVKPDYYWDGNTIPLENESVNFVIATEFLEHYFDTSHILKEIKRVLKPGGTFFFTVPNVWPLHEVPYDYHRFTPFALEEHFKKTKFSTWEIKPLGGFHYHLAISISLWSDFGLSKKKQKLIKPFLHFFVKFLVRKDKKDFKFSHGKMYSGLYGFVVK</sequence>
<accession>A0A444VVY5</accession>
<dbReference type="InterPro" id="IPR029063">
    <property type="entry name" value="SAM-dependent_MTases_sf"/>
</dbReference>
<organism evidence="2 3">
    <name type="scientific">Flavobacterium anhuiense</name>
    <dbReference type="NCBI Taxonomy" id="459526"/>
    <lineage>
        <taxon>Bacteria</taxon>
        <taxon>Pseudomonadati</taxon>
        <taxon>Bacteroidota</taxon>
        <taxon>Flavobacteriia</taxon>
        <taxon>Flavobacteriales</taxon>
        <taxon>Flavobacteriaceae</taxon>
        <taxon>Flavobacterium</taxon>
    </lineage>
</organism>
<gene>
    <name evidence="2" type="ORF">NU08_3053</name>
</gene>
<dbReference type="SUPFAM" id="SSF53335">
    <property type="entry name" value="S-adenosyl-L-methionine-dependent methyltransferases"/>
    <property type="match status" value="1"/>
</dbReference>
<dbReference type="GO" id="GO:0008757">
    <property type="term" value="F:S-adenosylmethionine-dependent methyltransferase activity"/>
    <property type="evidence" value="ECO:0007669"/>
    <property type="project" value="InterPro"/>
</dbReference>
<evidence type="ECO:0000313" key="3">
    <source>
        <dbReference type="Proteomes" id="UP000290433"/>
    </source>
</evidence>
<dbReference type="Pfam" id="PF08241">
    <property type="entry name" value="Methyltransf_11"/>
    <property type="match status" value="1"/>
</dbReference>
<protein>
    <submittedName>
        <fullName evidence="2">Methyltransferase type 11</fullName>
    </submittedName>
</protein>
<dbReference type="AlphaFoldDB" id="A0A444VVY5"/>
<dbReference type="GO" id="GO:0032259">
    <property type="term" value="P:methylation"/>
    <property type="evidence" value="ECO:0007669"/>
    <property type="project" value="UniProtKB-KW"/>
</dbReference>
<dbReference type="Gene3D" id="3.40.50.150">
    <property type="entry name" value="Vaccinia Virus protein VP39"/>
    <property type="match status" value="1"/>
</dbReference>
<dbReference type="EMBL" id="JUIV01000012">
    <property type="protein sequence ID" value="RYJ37839.1"/>
    <property type="molecule type" value="Genomic_DNA"/>
</dbReference>
<feature type="domain" description="Methyltransferase type 11" evidence="1">
    <location>
        <begin position="48"/>
        <end position="135"/>
    </location>
</feature>
<evidence type="ECO:0000259" key="1">
    <source>
        <dbReference type="Pfam" id="PF08241"/>
    </source>
</evidence>
<keyword evidence="2" id="KW-0489">Methyltransferase</keyword>
<comment type="caution">
    <text evidence="2">The sequence shown here is derived from an EMBL/GenBank/DDBJ whole genome shotgun (WGS) entry which is preliminary data.</text>
</comment>
<proteinExistence type="predicted"/>
<dbReference type="OrthoDB" id="9805171at2"/>
<evidence type="ECO:0000313" key="2">
    <source>
        <dbReference type="EMBL" id="RYJ37839.1"/>
    </source>
</evidence>
<name>A0A444VVY5_9FLAO</name>
<keyword evidence="2" id="KW-0808">Transferase</keyword>
<dbReference type="Proteomes" id="UP000290433">
    <property type="component" value="Unassembled WGS sequence"/>
</dbReference>
<dbReference type="InterPro" id="IPR013216">
    <property type="entry name" value="Methyltransf_11"/>
</dbReference>